<dbReference type="KEGG" id="blq:L21SP5_01901"/>
<dbReference type="Proteomes" id="UP000064893">
    <property type="component" value="Chromosome"/>
</dbReference>
<accession>A0A0S2HZR2</accession>
<organism evidence="1 2">
    <name type="scientific">Salinivirga cyanobacteriivorans</name>
    <dbReference type="NCBI Taxonomy" id="1307839"/>
    <lineage>
        <taxon>Bacteria</taxon>
        <taxon>Pseudomonadati</taxon>
        <taxon>Bacteroidota</taxon>
        <taxon>Bacteroidia</taxon>
        <taxon>Bacteroidales</taxon>
        <taxon>Salinivirgaceae</taxon>
        <taxon>Salinivirga</taxon>
    </lineage>
</organism>
<dbReference type="AlphaFoldDB" id="A0A0S2HZR2"/>
<proteinExistence type="predicted"/>
<evidence type="ECO:0000313" key="2">
    <source>
        <dbReference type="Proteomes" id="UP000064893"/>
    </source>
</evidence>
<gene>
    <name evidence="1" type="ORF">L21SP5_01901</name>
</gene>
<sequence precursor="true">MNRAMTKILTHTQMIIVKLKTLCDGNLIHDGELYMTTKIKIINI</sequence>
<protein>
    <submittedName>
        <fullName evidence="1">Uncharacterized protein</fullName>
    </submittedName>
</protein>
<dbReference type="STRING" id="1307839.L21SP5_01901"/>
<evidence type="ECO:0000313" key="1">
    <source>
        <dbReference type="EMBL" id="ALO15540.1"/>
    </source>
</evidence>
<reference evidence="1 2" key="1">
    <citation type="submission" date="2015-11" db="EMBL/GenBank/DDBJ databases">
        <title>Description and complete genome sequence of a novel strain predominating in hypersaline microbial mats and representing a new family of the Bacteriodetes phylum.</title>
        <authorList>
            <person name="Spring S."/>
            <person name="Bunk B."/>
            <person name="Sproer C."/>
            <person name="Klenk H.-P."/>
        </authorList>
    </citation>
    <scope>NUCLEOTIDE SEQUENCE [LARGE SCALE GENOMIC DNA]</scope>
    <source>
        <strain evidence="1 2">L21-Spi-D4</strain>
    </source>
</reference>
<name>A0A0S2HZR2_9BACT</name>
<dbReference type="EMBL" id="CP013118">
    <property type="protein sequence ID" value="ALO15540.1"/>
    <property type="molecule type" value="Genomic_DNA"/>
</dbReference>
<keyword evidence="2" id="KW-1185">Reference proteome</keyword>